<proteinExistence type="predicted"/>
<feature type="domain" description="CCHC-type" evidence="2">
    <location>
        <begin position="138"/>
        <end position="153"/>
    </location>
</feature>
<evidence type="ECO:0000259" key="2">
    <source>
        <dbReference type="PROSITE" id="PS50158"/>
    </source>
</evidence>
<dbReference type="InterPro" id="IPR001878">
    <property type="entry name" value="Znf_CCHC"/>
</dbReference>
<protein>
    <recommendedName>
        <fullName evidence="2">CCHC-type domain-containing protein</fullName>
    </recommendedName>
</protein>
<dbReference type="InterPro" id="IPR025558">
    <property type="entry name" value="DUF4283"/>
</dbReference>
<dbReference type="Pfam" id="PF14392">
    <property type="entry name" value="zf-CCHC_4"/>
    <property type="match status" value="1"/>
</dbReference>
<name>A0A5C7HVP0_9ROSI</name>
<keyword evidence="1" id="KW-0862">Zinc</keyword>
<dbReference type="InterPro" id="IPR025836">
    <property type="entry name" value="Zn_knuckle_CX2CX4HX4C"/>
</dbReference>
<evidence type="ECO:0000313" key="4">
    <source>
        <dbReference type="Proteomes" id="UP000323000"/>
    </source>
</evidence>
<dbReference type="GO" id="GO:0003676">
    <property type="term" value="F:nucleic acid binding"/>
    <property type="evidence" value="ECO:0007669"/>
    <property type="project" value="InterPro"/>
</dbReference>
<reference evidence="4" key="1">
    <citation type="journal article" date="2019" name="Gigascience">
        <title>De novo genome assembly of the endangered Acer yangbiense, a plant species with extremely small populations endemic to Yunnan Province, China.</title>
        <authorList>
            <person name="Yang J."/>
            <person name="Wariss H.M."/>
            <person name="Tao L."/>
            <person name="Zhang R."/>
            <person name="Yun Q."/>
            <person name="Hollingsworth P."/>
            <person name="Dao Z."/>
            <person name="Luo G."/>
            <person name="Guo H."/>
            <person name="Ma Y."/>
            <person name="Sun W."/>
        </authorList>
    </citation>
    <scope>NUCLEOTIDE SEQUENCE [LARGE SCALE GENOMIC DNA]</scope>
    <source>
        <strain evidence="4">cv. Malutang</strain>
    </source>
</reference>
<dbReference type="GO" id="GO:0008270">
    <property type="term" value="F:zinc ion binding"/>
    <property type="evidence" value="ECO:0007669"/>
    <property type="project" value="UniProtKB-KW"/>
</dbReference>
<keyword evidence="4" id="KW-1185">Reference proteome</keyword>
<organism evidence="3 4">
    <name type="scientific">Acer yangbiense</name>
    <dbReference type="NCBI Taxonomy" id="1000413"/>
    <lineage>
        <taxon>Eukaryota</taxon>
        <taxon>Viridiplantae</taxon>
        <taxon>Streptophyta</taxon>
        <taxon>Embryophyta</taxon>
        <taxon>Tracheophyta</taxon>
        <taxon>Spermatophyta</taxon>
        <taxon>Magnoliopsida</taxon>
        <taxon>eudicotyledons</taxon>
        <taxon>Gunneridae</taxon>
        <taxon>Pentapetalae</taxon>
        <taxon>rosids</taxon>
        <taxon>malvids</taxon>
        <taxon>Sapindales</taxon>
        <taxon>Sapindaceae</taxon>
        <taxon>Hippocastanoideae</taxon>
        <taxon>Acereae</taxon>
        <taxon>Acer</taxon>
    </lineage>
</organism>
<keyword evidence="1" id="KW-0863">Zinc-finger</keyword>
<sequence>MGPEEIARLCVNMTLLEKEGPARRLKNSRVWKVAGGVEMEFVSTNVFTFHFKSIEDRQQVLSGGPWMFDDTLIVLEEPAGGMMGEVKEVDVGASGEFLRVLVVVDVVKSLRRCLPVDVLGDGEETVMVLRYERLPEICFRCGWLGHLVRDCTEAPAASGKMMGRRVGGRDNRWGPDTSGHWRTVSGEAMVEAVGNQGLNGSVGYKNGLNEINGKDYSGRDVGNSFNIENMMSEDFVFRSKKTEVDHYED</sequence>
<keyword evidence="1" id="KW-0479">Metal-binding</keyword>
<dbReference type="Pfam" id="PF14111">
    <property type="entry name" value="DUF4283"/>
    <property type="match status" value="1"/>
</dbReference>
<dbReference type="EMBL" id="VAHF01000005">
    <property type="protein sequence ID" value="TXG61191.1"/>
    <property type="molecule type" value="Genomic_DNA"/>
</dbReference>
<dbReference type="SMART" id="SM00343">
    <property type="entry name" value="ZnF_C2HC"/>
    <property type="match status" value="1"/>
</dbReference>
<accession>A0A5C7HVP0</accession>
<evidence type="ECO:0000256" key="1">
    <source>
        <dbReference type="PROSITE-ProRule" id="PRU00047"/>
    </source>
</evidence>
<dbReference type="PANTHER" id="PTHR31286">
    <property type="entry name" value="GLYCINE-RICH CELL WALL STRUCTURAL PROTEIN 1.8-LIKE"/>
    <property type="match status" value="1"/>
</dbReference>
<comment type="caution">
    <text evidence="3">The sequence shown here is derived from an EMBL/GenBank/DDBJ whole genome shotgun (WGS) entry which is preliminary data.</text>
</comment>
<dbReference type="Proteomes" id="UP000323000">
    <property type="component" value="Chromosome 5"/>
</dbReference>
<dbReference type="InterPro" id="IPR040256">
    <property type="entry name" value="At4g02000-like"/>
</dbReference>
<gene>
    <name evidence="3" type="ORF">EZV62_012554</name>
</gene>
<dbReference type="PANTHER" id="PTHR31286:SF167">
    <property type="entry name" value="OS09G0268800 PROTEIN"/>
    <property type="match status" value="1"/>
</dbReference>
<dbReference type="PROSITE" id="PS50158">
    <property type="entry name" value="ZF_CCHC"/>
    <property type="match status" value="1"/>
</dbReference>
<dbReference type="OrthoDB" id="10611069at2759"/>
<dbReference type="AlphaFoldDB" id="A0A5C7HVP0"/>
<evidence type="ECO:0000313" key="3">
    <source>
        <dbReference type="EMBL" id="TXG61191.1"/>
    </source>
</evidence>